<reference evidence="2 3" key="1">
    <citation type="journal article" date="2017" name="Biochemistry">
        <title>Identification of the Biosynthetic Pathway for the Antibiotic Bicyclomycin.</title>
        <authorList>
            <person name="Patteson J."/>
            <person name="Cai W."/>
            <person name="Johnson R.A."/>
            <person name="Santa Maria K."/>
            <person name="Li B."/>
        </authorList>
    </citation>
    <scope>NUCLEOTIDE SEQUENCE [LARGE SCALE GENOMIC DNA]</scope>
    <source>
        <strain evidence="2 3">ATCC 21532</strain>
    </source>
</reference>
<name>A0A2G1XJQ6_STRCJ</name>
<gene>
    <name evidence="2" type="ORF">BLA24_13230</name>
</gene>
<dbReference type="OrthoDB" id="3658262at2"/>
<comment type="caution">
    <text evidence="2">The sequence shown here is derived from an EMBL/GenBank/DDBJ whole genome shotgun (WGS) entry which is preliminary data.</text>
</comment>
<dbReference type="Pfam" id="PF14040">
    <property type="entry name" value="DNase_NucA_NucB"/>
    <property type="match status" value="1"/>
</dbReference>
<feature type="domain" description="Deoxyribonuclease NucA/NucB" evidence="1">
    <location>
        <begin position="190"/>
        <end position="247"/>
    </location>
</feature>
<accession>A0A2G1XJQ6</accession>
<protein>
    <recommendedName>
        <fullName evidence="1">Deoxyribonuclease NucA/NucB domain-containing protein</fullName>
    </recommendedName>
</protein>
<sequence>MYTLYGQDATTVRGTGEISISTNATLNATNTSWDEHIVVEATRFTGWVRGLVVAFDASCSGNCTMNKAKPWDGHALLGREGAKKEGDVTFHSGVTQGRTSIYPSYHADFYAVEEDAPGDHTVRWTSQVEVRCDAELSTAGCVAPQKKPDLVLPMSVYGTAAVTYLFAETKLPDAWGTPRNPLWRIDISDKEREERYRRTCGRTGTTPFVPIPVVPDDSCDEYPFARSFQGGKYAAQCAEIIPTLENNQWVVYDADPRRPVTYREPCVRGHVPLKQNEAAGGAYGSLVKTDRILDMDPFIVSIPA</sequence>
<evidence type="ECO:0000313" key="3">
    <source>
        <dbReference type="Proteomes" id="UP000222531"/>
    </source>
</evidence>
<keyword evidence="3" id="KW-1185">Reference proteome</keyword>
<proteinExistence type="predicted"/>
<dbReference type="RefSeq" id="WP_099199181.1">
    <property type="nucleotide sequence ID" value="NZ_PKFQ01000001.1"/>
</dbReference>
<organism evidence="2 3">
    <name type="scientific">Streptomyces cinnamoneus</name>
    <name type="common">Streptoverticillium cinnamoneum</name>
    <dbReference type="NCBI Taxonomy" id="53446"/>
    <lineage>
        <taxon>Bacteria</taxon>
        <taxon>Bacillati</taxon>
        <taxon>Actinomycetota</taxon>
        <taxon>Actinomycetes</taxon>
        <taxon>Kitasatosporales</taxon>
        <taxon>Streptomycetaceae</taxon>
        <taxon>Streptomyces</taxon>
        <taxon>Streptomyces cinnamoneus group</taxon>
    </lineage>
</organism>
<dbReference type="AlphaFoldDB" id="A0A2G1XJQ6"/>
<evidence type="ECO:0000313" key="2">
    <source>
        <dbReference type="EMBL" id="PHQ51472.1"/>
    </source>
</evidence>
<dbReference type="InterPro" id="IPR029476">
    <property type="entry name" value="DNase_NucA_NucB"/>
</dbReference>
<evidence type="ECO:0000259" key="1">
    <source>
        <dbReference type="Pfam" id="PF14040"/>
    </source>
</evidence>
<dbReference type="Proteomes" id="UP000222531">
    <property type="component" value="Unassembled WGS sequence"/>
</dbReference>
<dbReference type="EMBL" id="NHZO01000145">
    <property type="protein sequence ID" value="PHQ51472.1"/>
    <property type="molecule type" value="Genomic_DNA"/>
</dbReference>